<sequence>MSSPVVSSPLSISRRQSLSPSEISVDASSIRHPRHSPTLTRSFDPNDPQVRERQRTMDVDMAMQLSLARRDTLHSSPVNTFSSPATLSGQQSGSADHPFAPLSSENEENRLLEGDEGPLQDTPFEMNDEEHDHDNGHSSPRLDRETDADNMDMPGLGHLQNLPPLHRHRSSHSLRLHIHPEDPQGSNFGLPTYQATNASQSNLHFNFQPMEEWAASEKTRLGLNSSPLNTRFSMAPRPKTVDARPQVISPEASTIDPTSSTTMVPPTEDGPSGSGQTSQAAEQPTASTSTEDPARPLRFRKLSQSNPHPRSHRKGIGGKMALFESNLNDAPSFSARLGLVLGNQGGPITTEPSYEQMHNANSVGGILNTGHDRPYRFSFYSNALSATIHARSLSELPAEGQTFEQLFSGVNPSTAGGGPTRQERGPPFSPPYTETMRSTPGDNAGSYFPSANNSTLFTNHNN</sequence>
<dbReference type="AlphaFoldDB" id="A0A409WPP8"/>
<dbReference type="InParanoid" id="A0A409WPP8"/>
<feature type="compositionally biased region" description="Basic and acidic residues" evidence="1">
    <location>
        <begin position="49"/>
        <end position="58"/>
    </location>
</feature>
<accession>A0A409WPP8</accession>
<feature type="compositionally biased region" description="Polar residues" evidence="1">
    <location>
        <begin position="74"/>
        <end position="94"/>
    </location>
</feature>
<name>A0A409WPP8_9AGAR</name>
<feature type="compositionally biased region" description="Polar residues" evidence="1">
    <location>
        <begin position="251"/>
        <end position="264"/>
    </location>
</feature>
<dbReference type="Proteomes" id="UP000284706">
    <property type="component" value="Unassembled WGS sequence"/>
</dbReference>
<feature type="compositionally biased region" description="Low complexity" evidence="1">
    <location>
        <begin position="1"/>
        <end position="13"/>
    </location>
</feature>
<comment type="caution">
    <text evidence="2">The sequence shown here is derived from an EMBL/GenBank/DDBJ whole genome shotgun (WGS) entry which is preliminary data.</text>
</comment>
<feature type="region of interest" description="Disordered" evidence="1">
    <location>
        <begin position="408"/>
        <end position="462"/>
    </location>
</feature>
<evidence type="ECO:0000256" key="1">
    <source>
        <dbReference type="SAM" id="MobiDB-lite"/>
    </source>
</evidence>
<proteinExistence type="predicted"/>
<dbReference type="EMBL" id="NHYE01004946">
    <property type="protein sequence ID" value="PPQ80494.1"/>
    <property type="molecule type" value="Genomic_DNA"/>
</dbReference>
<feature type="compositionally biased region" description="Basic and acidic residues" evidence="1">
    <location>
        <begin position="130"/>
        <end position="147"/>
    </location>
</feature>
<dbReference type="STRING" id="231916.A0A409WPP8"/>
<reference evidence="2 3" key="1">
    <citation type="journal article" date="2018" name="Evol. Lett.">
        <title>Horizontal gene cluster transfer increased hallucinogenic mushroom diversity.</title>
        <authorList>
            <person name="Reynolds H.T."/>
            <person name="Vijayakumar V."/>
            <person name="Gluck-Thaler E."/>
            <person name="Korotkin H.B."/>
            <person name="Matheny P.B."/>
            <person name="Slot J.C."/>
        </authorList>
    </citation>
    <scope>NUCLEOTIDE SEQUENCE [LARGE SCALE GENOMIC DNA]</scope>
    <source>
        <strain evidence="2 3">SRW20</strain>
    </source>
</reference>
<feature type="region of interest" description="Disordered" evidence="1">
    <location>
        <begin position="1"/>
        <end position="172"/>
    </location>
</feature>
<gene>
    <name evidence="2" type="ORF">CVT26_004274</name>
</gene>
<feature type="compositionally biased region" description="Polar residues" evidence="1">
    <location>
        <begin position="274"/>
        <end position="291"/>
    </location>
</feature>
<evidence type="ECO:0000313" key="2">
    <source>
        <dbReference type="EMBL" id="PPQ80494.1"/>
    </source>
</evidence>
<protein>
    <submittedName>
        <fullName evidence="2">Uncharacterized protein</fullName>
    </submittedName>
</protein>
<feature type="region of interest" description="Disordered" evidence="1">
    <location>
        <begin position="224"/>
        <end position="316"/>
    </location>
</feature>
<keyword evidence="3" id="KW-1185">Reference proteome</keyword>
<organism evidence="2 3">
    <name type="scientific">Gymnopilus dilepis</name>
    <dbReference type="NCBI Taxonomy" id="231916"/>
    <lineage>
        <taxon>Eukaryota</taxon>
        <taxon>Fungi</taxon>
        <taxon>Dikarya</taxon>
        <taxon>Basidiomycota</taxon>
        <taxon>Agaricomycotina</taxon>
        <taxon>Agaricomycetes</taxon>
        <taxon>Agaricomycetidae</taxon>
        <taxon>Agaricales</taxon>
        <taxon>Agaricineae</taxon>
        <taxon>Hymenogastraceae</taxon>
        <taxon>Gymnopilus</taxon>
    </lineage>
</organism>
<evidence type="ECO:0000313" key="3">
    <source>
        <dbReference type="Proteomes" id="UP000284706"/>
    </source>
</evidence>
<dbReference type="OrthoDB" id="29879at2759"/>
<feature type="compositionally biased region" description="Polar residues" evidence="1">
    <location>
        <begin position="449"/>
        <end position="462"/>
    </location>
</feature>
<feature type="non-terminal residue" evidence="2">
    <location>
        <position position="462"/>
    </location>
</feature>